<keyword evidence="2" id="KW-0285">Flavoprotein</keyword>
<dbReference type="Gene3D" id="3.30.43.10">
    <property type="entry name" value="Uridine Diphospho-n-acetylenolpyruvylglucosamine Reductase, domain 2"/>
    <property type="match status" value="1"/>
</dbReference>
<dbReference type="GO" id="GO:0071949">
    <property type="term" value="F:FAD binding"/>
    <property type="evidence" value="ECO:0007669"/>
    <property type="project" value="InterPro"/>
</dbReference>
<evidence type="ECO:0000256" key="3">
    <source>
        <dbReference type="ARBA" id="ARBA00022827"/>
    </source>
</evidence>
<evidence type="ECO:0000313" key="6">
    <source>
        <dbReference type="EMBL" id="MCA9728261.1"/>
    </source>
</evidence>
<comment type="cofactor">
    <cofactor evidence="1">
        <name>FAD</name>
        <dbReference type="ChEBI" id="CHEBI:57692"/>
    </cofactor>
</comment>
<proteinExistence type="predicted"/>
<evidence type="ECO:0000259" key="5">
    <source>
        <dbReference type="PROSITE" id="PS51387"/>
    </source>
</evidence>
<gene>
    <name evidence="6" type="ORF">KC729_11300</name>
</gene>
<dbReference type="PANTHER" id="PTHR42973:SF39">
    <property type="entry name" value="FAD-BINDING PCMH-TYPE DOMAIN-CONTAINING PROTEIN"/>
    <property type="match status" value="1"/>
</dbReference>
<evidence type="ECO:0000256" key="1">
    <source>
        <dbReference type="ARBA" id="ARBA00001974"/>
    </source>
</evidence>
<accession>A0A956RP56</accession>
<dbReference type="AlphaFoldDB" id="A0A956RP56"/>
<dbReference type="InterPro" id="IPR036318">
    <property type="entry name" value="FAD-bd_PCMH-like_sf"/>
</dbReference>
<evidence type="ECO:0000313" key="7">
    <source>
        <dbReference type="Proteomes" id="UP000697710"/>
    </source>
</evidence>
<dbReference type="SUPFAM" id="SSF56176">
    <property type="entry name" value="FAD-binding/transporter-associated domain-like"/>
    <property type="match status" value="1"/>
</dbReference>
<comment type="caution">
    <text evidence="6">The sequence shown here is derived from an EMBL/GenBank/DDBJ whole genome shotgun (WGS) entry which is preliminary data.</text>
</comment>
<organism evidence="6 7">
    <name type="scientific">Eiseniibacteriota bacterium</name>
    <dbReference type="NCBI Taxonomy" id="2212470"/>
    <lineage>
        <taxon>Bacteria</taxon>
        <taxon>Candidatus Eiseniibacteriota</taxon>
    </lineage>
</organism>
<reference evidence="6" key="1">
    <citation type="submission" date="2020-04" db="EMBL/GenBank/DDBJ databases">
        <authorList>
            <person name="Zhang T."/>
        </authorList>
    </citation>
    <scope>NUCLEOTIDE SEQUENCE</scope>
    <source>
        <strain evidence="6">HKST-UBA01</strain>
    </source>
</reference>
<keyword evidence="4" id="KW-0560">Oxidoreductase</keyword>
<sequence length="120" mass="12764">MAETTDFTKLRASLVGELLLPADPGYDGARAIWNAMIDRRPAAIARCLGASDVMECFRFARSTGIPFSIRGGGHNIAGLSLVDDGLLIDLSRMRGVHVRPAEGIAHAQAGCVLGDVDRET</sequence>
<feature type="non-terminal residue" evidence="6">
    <location>
        <position position="120"/>
    </location>
</feature>
<dbReference type="InterPro" id="IPR016166">
    <property type="entry name" value="FAD-bd_PCMH"/>
</dbReference>
<reference evidence="6" key="2">
    <citation type="journal article" date="2021" name="Microbiome">
        <title>Successional dynamics and alternative stable states in a saline activated sludge microbial community over 9 years.</title>
        <authorList>
            <person name="Wang Y."/>
            <person name="Ye J."/>
            <person name="Ju F."/>
            <person name="Liu L."/>
            <person name="Boyd J.A."/>
            <person name="Deng Y."/>
            <person name="Parks D.H."/>
            <person name="Jiang X."/>
            <person name="Yin X."/>
            <person name="Woodcroft B.J."/>
            <person name="Tyson G.W."/>
            <person name="Hugenholtz P."/>
            <person name="Polz M.F."/>
            <person name="Zhang T."/>
        </authorList>
    </citation>
    <scope>NUCLEOTIDE SEQUENCE</scope>
    <source>
        <strain evidence="6">HKST-UBA01</strain>
    </source>
</reference>
<dbReference type="Pfam" id="PF01565">
    <property type="entry name" value="FAD_binding_4"/>
    <property type="match status" value="1"/>
</dbReference>
<evidence type="ECO:0000256" key="2">
    <source>
        <dbReference type="ARBA" id="ARBA00022630"/>
    </source>
</evidence>
<dbReference type="Proteomes" id="UP000697710">
    <property type="component" value="Unassembled WGS sequence"/>
</dbReference>
<keyword evidence="3" id="KW-0274">FAD</keyword>
<dbReference type="PROSITE" id="PS51387">
    <property type="entry name" value="FAD_PCMH"/>
    <property type="match status" value="1"/>
</dbReference>
<dbReference type="InterPro" id="IPR006094">
    <property type="entry name" value="Oxid_FAD_bind_N"/>
</dbReference>
<feature type="domain" description="FAD-binding PCMH-type" evidence="5">
    <location>
        <begin position="37"/>
        <end position="120"/>
    </location>
</feature>
<dbReference type="PANTHER" id="PTHR42973">
    <property type="entry name" value="BINDING OXIDOREDUCTASE, PUTATIVE (AFU_ORTHOLOGUE AFUA_1G17690)-RELATED"/>
    <property type="match status" value="1"/>
</dbReference>
<name>A0A956RP56_UNCEI</name>
<protein>
    <submittedName>
        <fullName evidence="6">FAD-dependent oxidoreductase</fullName>
    </submittedName>
</protein>
<evidence type="ECO:0000256" key="4">
    <source>
        <dbReference type="ARBA" id="ARBA00023002"/>
    </source>
</evidence>
<dbReference type="InterPro" id="IPR050416">
    <property type="entry name" value="FAD-linked_Oxidoreductase"/>
</dbReference>
<dbReference type="GO" id="GO:0016491">
    <property type="term" value="F:oxidoreductase activity"/>
    <property type="evidence" value="ECO:0007669"/>
    <property type="project" value="UniProtKB-KW"/>
</dbReference>
<dbReference type="InterPro" id="IPR016167">
    <property type="entry name" value="FAD-bd_PCMH_sub1"/>
</dbReference>
<dbReference type="EMBL" id="JAGQHR010000336">
    <property type="protein sequence ID" value="MCA9728261.1"/>
    <property type="molecule type" value="Genomic_DNA"/>
</dbReference>